<dbReference type="SUPFAM" id="SSF100950">
    <property type="entry name" value="NagB/RpiA/CoA transferase-like"/>
    <property type="match status" value="1"/>
</dbReference>
<comment type="caution">
    <text evidence="1">The sequence shown here is derived from an EMBL/GenBank/DDBJ whole genome shotgun (WGS) entry which is preliminary data.</text>
</comment>
<evidence type="ECO:0000313" key="1">
    <source>
        <dbReference type="EMBL" id="ROT97808.1"/>
    </source>
</evidence>
<gene>
    <name evidence="1" type="ORF">EAT49_18585</name>
</gene>
<dbReference type="Proteomes" id="UP000268016">
    <property type="component" value="Unassembled WGS sequence"/>
</dbReference>
<name>A0A3N2QRG7_9RHOB</name>
<dbReference type="AlphaFoldDB" id="A0A3N2QRG7"/>
<dbReference type="InterPro" id="IPR037171">
    <property type="entry name" value="NagB/RpiA_transferase-like"/>
</dbReference>
<dbReference type="EMBL" id="RDRB01000011">
    <property type="protein sequence ID" value="ROT97808.1"/>
    <property type="molecule type" value="Genomic_DNA"/>
</dbReference>
<dbReference type="PANTHER" id="PTHR43293">
    <property type="entry name" value="ACETATE COA-TRANSFERASE YDIF"/>
    <property type="match status" value="1"/>
</dbReference>
<dbReference type="RefSeq" id="WP_123643816.1">
    <property type="nucleotide sequence ID" value="NZ_ML119091.1"/>
</dbReference>
<dbReference type="OrthoDB" id="9813111at2"/>
<dbReference type="GO" id="GO:0008410">
    <property type="term" value="F:CoA-transferase activity"/>
    <property type="evidence" value="ECO:0007669"/>
    <property type="project" value="InterPro"/>
</dbReference>
<sequence>MTALGETARIALAAARELADGESCFVGIGIPSDAALLARRSHAPRLGLIYESGVFGADPPGPPLSTGSPEVAAGAAMIADGLTAFGELQAGRISCALLSAAQVDRFGNLNSTVLGPYEAPKLRMVGSGGAHDIACLARRLIVVMPHDPRRFVERVDFATSPGAAPRDTARRRALGLGPGPSVLITGRGRFEMTADGWRLAATLPGFSAADALEGLPWGTPPGPVPGVAFDAAALSALAALPHLHEPSPAP</sequence>
<dbReference type="SMART" id="SM00882">
    <property type="entry name" value="CoA_trans"/>
    <property type="match status" value="1"/>
</dbReference>
<keyword evidence="2" id="KW-1185">Reference proteome</keyword>
<accession>A0A3N2QRG7</accession>
<organism evidence="1 2">
    <name type="scientific">Histidinibacterium lentulum</name>
    <dbReference type="NCBI Taxonomy" id="2480588"/>
    <lineage>
        <taxon>Bacteria</taxon>
        <taxon>Pseudomonadati</taxon>
        <taxon>Pseudomonadota</taxon>
        <taxon>Alphaproteobacteria</taxon>
        <taxon>Rhodobacterales</taxon>
        <taxon>Paracoccaceae</taxon>
        <taxon>Histidinibacterium</taxon>
    </lineage>
</organism>
<reference evidence="1 2" key="1">
    <citation type="submission" date="2018-10" db="EMBL/GenBank/DDBJ databases">
        <title>Histidinibacterium lentulum gen. nov., sp. nov., a marine bacterium from the culture broth of Picochlorum sp. 122.</title>
        <authorList>
            <person name="Wang G."/>
        </authorList>
    </citation>
    <scope>NUCLEOTIDE SEQUENCE [LARGE SCALE GENOMIC DNA]</scope>
    <source>
        <strain evidence="1 2">B17</strain>
    </source>
</reference>
<proteinExistence type="predicted"/>
<protein>
    <submittedName>
        <fullName evidence="1">CoA-transferase subunit beta</fullName>
    </submittedName>
</protein>
<dbReference type="InterPro" id="IPR004165">
    <property type="entry name" value="CoA_trans_fam_I"/>
</dbReference>
<evidence type="ECO:0000313" key="2">
    <source>
        <dbReference type="Proteomes" id="UP000268016"/>
    </source>
</evidence>
<keyword evidence="1" id="KW-0808">Transferase</keyword>
<dbReference type="PANTHER" id="PTHR43293:SF3">
    <property type="entry name" value="CHOLESTEROL RING-CLEAVING HYDROLASE IPDB SUBUNIT"/>
    <property type="match status" value="1"/>
</dbReference>
<dbReference type="Gene3D" id="3.40.1080.10">
    <property type="entry name" value="Glutaconate Coenzyme A-transferase"/>
    <property type="match status" value="1"/>
</dbReference>
<dbReference type="Pfam" id="PF01144">
    <property type="entry name" value="CoA_trans"/>
    <property type="match status" value="1"/>
</dbReference>